<feature type="transmembrane region" description="Helical" evidence="7">
    <location>
        <begin position="36"/>
        <end position="55"/>
    </location>
</feature>
<sequence length="435" mass="45755">MIRITTLLSGHGLAALSTLARNLVLARILGPQDYGVAVALVVVIAAAELTTTLGLPQQIVSHKHGAGRQFQATLHTVQIARGLLGAGIILLTATPLANVLGAPDAAPILRTAALVPTILGFIHLDPFRAQRHRRHLPQILVLAVPPMVCVLAIWPMSGWQDGPSLMLDLLLVQAFMSVAISHLIAVRPYRLKFHMSQIQQVLRYGLPLAANGILMFAVLHAEKLIAGAGLGLVEMGVLAMGFTLTLTPALIMARSFQAFYLPKLRNEREQVLGLAMMLGASLSVVLTTLVPLCLPVLGAGFGGLAELIPILSCLAALRLPKSALATVALAEGCTNLPAVANLPRVLGTPLVWLALGWGGDVKTLLVIATTAEVAGVGLGILISRTKQLPVRATAIAALVGVLVLSGQHGLAIFACGIGWMLYAFSPTPFLTRRTT</sequence>
<dbReference type="InterPro" id="IPR050833">
    <property type="entry name" value="Poly_Biosynth_Transport"/>
</dbReference>
<evidence type="ECO:0000313" key="8">
    <source>
        <dbReference type="EMBL" id="RLJ41427.1"/>
    </source>
</evidence>
<proteinExistence type="inferred from homology"/>
<feature type="transmembrane region" description="Helical" evidence="7">
    <location>
        <begin position="139"/>
        <end position="157"/>
    </location>
</feature>
<feature type="transmembrane region" description="Helical" evidence="7">
    <location>
        <begin position="201"/>
        <end position="219"/>
    </location>
</feature>
<dbReference type="AlphaFoldDB" id="A0A497VGS6"/>
<comment type="caution">
    <text evidence="8">The sequence shown here is derived from an EMBL/GenBank/DDBJ whole genome shotgun (WGS) entry which is preliminary data.</text>
</comment>
<evidence type="ECO:0000256" key="4">
    <source>
        <dbReference type="ARBA" id="ARBA00022692"/>
    </source>
</evidence>
<keyword evidence="5 7" id="KW-1133">Transmembrane helix</keyword>
<comment type="subcellular location">
    <subcellularLocation>
        <location evidence="1">Cell membrane</location>
        <topology evidence="1">Multi-pass membrane protein</topology>
    </subcellularLocation>
</comment>
<feature type="transmembrane region" description="Helical" evidence="7">
    <location>
        <begin position="394"/>
        <end position="422"/>
    </location>
</feature>
<keyword evidence="6 7" id="KW-0472">Membrane</keyword>
<evidence type="ECO:0000256" key="1">
    <source>
        <dbReference type="ARBA" id="ARBA00004651"/>
    </source>
</evidence>
<feature type="transmembrane region" description="Helical" evidence="7">
    <location>
        <begin position="225"/>
        <end position="251"/>
    </location>
</feature>
<dbReference type="Pfam" id="PF13440">
    <property type="entry name" value="Polysacc_synt_3"/>
    <property type="match status" value="1"/>
</dbReference>
<dbReference type="EMBL" id="RCCE01000005">
    <property type="protein sequence ID" value="RLJ41427.1"/>
    <property type="molecule type" value="Genomic_DNA"/>
</dbReference>
<dbReference type="OrthoDB" id="7605542at2"/>
<dbReference type="GO" id="GO:0005886">
    <property type="term" value="C:plasma membrane"/>
    <property type="evidence" value="ECO:0007669"/>
    <property type="project" value="UniProtKB-SubCell"/>
</dbReference>
<name>A0A497VGS6_9RHOB</name>
<comment type="similarity">
    <text evidence="2">Belongs to the polysaccharide synthase family.</text>
</comment>
<dbReference type="PANTHER" id="PTHR30250">
    <property type="entry name" value="PST FAMILY PREDICTED COLANIC ACID TRANSPORTER"/>
    <property type="match status" value="1"/>
</dbReference>
<dbReference type="PANTHER" id="PTHR30250:SF10">
    <property type="entry name" value="LIPOPOLYSACCHARIDE BIOSYNTHESIS PROTEIN WZXC"/>
    <property type="match status" value="1"/>
</dbReference>
<feature type="transmembrane region" description="Helical" evidence="7">
    <location>
        <begin position="76"/>
        <end position="96"/>
    </location>
</feature>
<evidence type="ECO:0000313" key="9">
    <source>
        <dbReference type="Proteomes" id="UP000269157"/>
    </source>
</evidence>
<evidence type="ECO:0000256" key="5">
    <source>
        <dbReference type="ARBA" id="ARBA00022989"/>
    </source>
</evidence>
<protein>
    <submittedName>
        <fullName evidence="8">O-antigen/teichoic acid export membrane protein</fullName>
    </submittedName>
</protein>
<feature type="transmembrane region" description="Helical" evidence="7">
    <location>
        <begin position="363"/>
        <end position="382"/>
    </location>
</feature>
<dbReference type="Proteomes" id="UP000269157">
    <property type="component" value="Unassembled WGS sequence"/>
</dbReference>
<keyword evidence="9" id="KW-1185">Reference proteome</keyword>
<evidence type="ECO:0000256" key="2">
    <source>
        <dbReference type="ARBA" id="ARBA00007430"/>
    </source>
</evidence>
<keyword evidence="4 7" id="KW-0812">Transmembrane</keyword>
<evidence type="ECO:0000256" key="7">
    <source>
        <dbReference type="SAM" id="Phobius"/>
    </source>
</evidence>
<accession>A0A497VGS6</accession>
<evidence type="ECO:0000256" key="3">
    <source>
        <dbReference type="ARBA" id="ARBA00022475"/>
    </source>
</evidence>
<reference evidence="8 9" key="1">
    <citation type="submission" date="2018-10" db="EMBL/GenBank/DDBJ databases">
        <title>Genomic Encyclopedia of Archaeal and Bacterial Type Strains, Phase II (KMG-II): from individual species to whole genera.</title>
        <authorList>
            <person name="Goeker M."/>
        </authorList>
    </citation>
    <scope>NUCLEOTIDE SEQUENCE [LARGE SCALE GENOMIC DNA]</scope>
    <source>
        <strain evidence="8 9">DSM 29466</strain>
    </source>
</reference>
<gene>
    <name evidence="8" type="ORF">BCF46_3220</name>
</gene>
<feature type="transmembrane region" description="Helical" evidence="7">
    <location>
        <begin position="108"/>
        <end position="127"/>
    </location>
</feature>
<feature type="transmembrane region" description="Helical" evidence="7">
    <location>
        <begin position="271"/>
        <end position="290"/>
    </location>
</feature>
<feature type="transmembrane region" description="Helical" evidence="7">
    <location>
        <begin position="169"/>
        <end position="189"/>
    </location>
</feature>
<keyword evidence="3" id="KW-1003">Cell membrane</keyword>
<organism evidence="8 9">
    <name type="scientific">Litoreibacter meonggei</name>
    <dbReference type="NCBI Taxonomy" id="1049199"/>
    <lineage>
        <taxon>Bacteria</taxon>
        <taxon>Pseudomonadati</taxon>
        <taxon>Pseudomonadota</taxon>
        <taxon>Alphaproteobacteria</taxon>
        <taxon>Rhodobacterales</taxon>
        <taxon>Roseobacteraceae</taxon>
        <taxon>Litoreibacter</taxon>
    </lineage>
</organism>
<dbReference type="RefSeq" id="WP_121026462.1">
    <property type="nucleotide sequence ID" value="NZ_RCCE01000005.1"/>
</dbReference>
<evidence type="ECO:0000256" key="6">
    <source>
        <dbReference type="ARBA" id="ARBA00023136"/>
    </source>
</evidence>